<dbReference type="Proteomes" id="UP000287033">
    <property type="component" value="Unassembled WGS sequence"/>
</dbReference>
<organism evidence="2 3">
    <name type="scientific">Chiloscyllium punctatum</name>
    <name type="common">Brownbanded bambooshark</name>
    <name type="synonym">Hemiscyllium punctatum</name>
    <dbReference type="NCBI Taxonomy" id="137246"/>
    <lineage>
        <taxon>Eukaryota</taxon>
        <taxon>Metazoa</taxon>
        <taxon>Chordata</taxon>
        <taxon>Craniata</taxon>
        <taxon>Vertebrata</taxon>
        <taxon>Chondrichthyes</taxon>
        <taxon>Elasmobranchii</taxon>
        <taxon>Galeomorphii</taxon>
        <taxon>Galeoidea</taxon>
        <taxon>Orectolobiformes</taxon>
        <taxon>Hemiscylliidae</taxon>
        <taxon>Chiloscyllium</taxon>
    </lineage>
</organism>
<gene>
    <name evidence="2" type="ORF">chiPu_0028513</name>
</gene>
<evidence type="ECO:0000256" key="1">
    <source>
        <dbReference type="SAM" id="MobiDB-lite"/>
    </source>
</evidence>
<accession>A0A401TPK1</accession>
<comment type="caution">
    <text evidence="2">The sequence shown here is derived from an EMBL/GenBank/DDBJ whole genome shotgun (WGS) entry which is preliminary data.</text>
</comment>
<keyword evidence="3" id="KW-1185">Reference proteome</keyword>
<evidence type="ECO:0000313" key="2">
    <source>
        <dbReference type="EMBL" id="GCC44549.1"/>
    </source>
</evidence>
<proteinExistence type="predicted"/>
<dbReference type="EMBL" id="BEZZ01133247">
    <property type="protein sequence ID" value="GCC44549.1"/>
    <property type="molecule type" value="Genomic_DNA"/>
</dbReference>
<feature type="compositionally biased region" description="Basic and acidic residues" evidence="1">
    <location>
        <begin position="98"/>
        <end position="114"/>
    </location>
</feature>
<feature type="compositionally biased region" description="Basic residues" evidence="1">
    <location>
        <begin position="80"/>
        <end position="89"/>
    </location>
</feature>
<feature type="non-terminal residue" evidence="2">
    <location>
        <position position="133"/>
    </location>
</feature>
<sequence length="133" mass="13834">MDAGISTDDCSLGQSPSSFGRWVCLRVPARRGFPGAGEGLEPGAFPGECVRPTGSVRVGCDGAFRPARGLLGLPPGVRARPARGRRLRLRLGPAPDAEDGHGPRPGDGGSDRLRPGWVQQRGDGRSGLTISPL</sequence>
<name>A0A401TPK1_CHIPU</name>
<evidence type="ECO:0000313" key="3">
    <source>
        <dbReference type="Proteomes" id="UP000287033"/>
    </source>
</evidence>
<dbReference type="AlphaFoldDB" id="A0A401TPK1"/>
<reference evidence="2 3" key="1">
    <citation type="journal article" date="2018" name="Nat. Ecol. Evol.">
        <title>Shark genomes provide insights into elasmobranch evolution and the origin of vertebrates.</title>
        <authorList>
            <person name="Hara Y"/>
            <person name="Yamaguchi K"/>
            <person name="Onimaru K"/>
            <person name="Kadota M"/>
            <person name="Koyanagi M"/>
            <person name="Keeley SD"/>
            <person name="Tatsumi K"/>
            <person name="Tanaka K"/>
            <person name="Motone F"/>
            <person name="Kageyama Y"/>
            <person name="Nozu R"/>
            <person name="Adachi N"/>
            <person name="Nishimura O"/>
            <person name="Nakagawa R"/>
            <person name="Tanegashima C"/>
            <person name="Kiyatake I"/>
            <person name="Matsumoto R"/>
            <person name="Murakumo K"/>
            <person name="Nishida K"/>
            <person name="Terakita A"/>
            <person name="Kuratani S"/>
            <person name="Sato K"/>
            <person name="Hyodo S Kuraku.S."/>
        </authorList>
    </citation>
    <scope>NUCLEOTIDE SEQUENCE [LARGE SCALE GENOMIC DNA]</scope>
</reference>
<feature type="region of interest" description="Disordered" evidence="1">
    <location>
        <begin position="74"/>
        <end position="133"/>
    </location>
</feature>
<protein>
    <submittedName>
        <fullName evidence="2">Uncharacterized protein</fullName>
    </submittedName>
</protein>